<proteinExistence type="predicted"/>
<dbReference type="AlphaFoldDB" id="A0A0W8FWA2"/>
<dbReference type="EMBL" id="LNQE01000749">
    <property type="protein sequence ID" value="KUG25189.1"/>
    <property type="molecule type" value="Genomic_DNA"/>
</dbReference>
<protein>
    <recommendedName>
        <fullName evidence="2">tRNA_anti-like</fullName>
    </recommendedName>
</protein>
<accession>A0A0W8FWA2</accession>
<evidence type="ECO:0008006" key="2">
    <source>
        <dbReference type="Google" id="ProtNLM"/>
    </source>
</evidence>
<gene>
    <name evidence="1" type="ORF">ASZ90_004993</name>
</gene>
<name>A0A0W8FWA2_9ZZZZ</name>
<sequence length="126" mass="14046">MSKKKSLVIVTISFVVLLLALLIYSNVSFKTTDANPINSQVKVIDVDYIVENPEKYSGVINVEGTVKEVLDSKKFFTLGCEDACVNLPVSYKGELPKLESNIVALGEVKKDVEGKYFFDAMEIKYK</sequence>
<comment type="caution">
    <text evidence="1">The sequence shown here is derived from an EMBL/GenBank/DDBJ whole genome shotgun (WGS) entry which is preliminary data.</text>
</comment>
<evidence type="ECO:0000313" key="1">
    <source>
        <dbReference type="EMBL" id="KUG25189.1"/>
    </source>
</evidence>
<organism evidence="1">
    <name type="scientific">hydrocarbon metagenome</name>
    <dbReference type="NCBI Taxonomy" id="938273"/>
    <lineage>
        <taxon>unclassified sequences</taxon>
        <taxon>metagenomes</taxon>
        <taxon>ecological metagenomes</taxon>
    </lineage>
</organism>
<reference evidence="1" key="1">
    <citation type="journal article" date="2015" name="Proc. Natl. Acad. Sci. U.S.A.">
        <title>Networks of energetic and metabolic interactions define dynamics in microbial communities.</title>
        <authorList>
            <person name="Embree M."/>
            <person name="Liu J.K."/>
            <person name="Al-Bassam M.M."/>
            <person name="Zengler K."/>
        </authorList>
    </citation>
    <scope>NUCLEOTIDE SEQUENCE</scope>
</reference>